<keyword evidence="2" id="KW-1185">Reference proteome</keyword>
<comment type="caution">
    <text evidence="1">The sequence shown here is derived from an EMBL/GenBank/DDBJ whole genome shotgun (WGS) entry which is preliminary data.</text>
</comment>
<dbReference type="RefSeq" id="WP_135328360.1">
    <property type="nucleotide sequence ID" value="NZ_SRJC01000005.1"/>
</dbReference>
<gene>
    <name evidence="1" type="ORF">E4663_16075</name>
</gene>
<dbReference type="PROSITE" id="PS51257">
    <property type="entry name" value="PROKAR_LIPOPROTEIN"/>
    <property type="match status" value="1"/>
</dbReference>
<evidence type="ECO:0000313" key="2">
    <source>
        <dbReference type="Proteomes" id="UP000297982"/>
    </source>
</evidence>
<evidence type="ECO:0000313" key="1">
    <source>
        <dbReference type="EMBL" id="TGB01671.1"/>
    </source>
</evidence>
<organism evidence="1 2">
    <name type="scientific">Halobacillus salinus</name>
    <dbReference type="NCBI Taxonomy" id="192814"/>
    <lineage>
        <taxon>Bacteria</taxon>
        <taxon>Bacillati</taxon>
        <taxon>Bacillota</taxon>
        <taxon>Bacilli</taxon>
        <taxon>Bacillales</taxon>
        <taxon>Bacillaceae</taxon>
        <taxon>Halobacillus</taxon>
    </lineage>
</organism>
<dbReference type="EMBL" id="SRJC01000005">
    <property type="protein sequence ID" value="TGB01671.1"/>
    <property type="molecule type" value="Genomic_DNA"/>
</dbReference>
<reference evidence="1 2" key="1">
    <citation type="journal article" date="2003" name="Int. J. Syst. Evol. Microbiol.">
        <title>Halobacillus salinus sp. nov., isolated from a salt lake on the coast of the East Sea in Korea.</title>
        <authorList>
            <person name="Yoon J.H."/>
            <person name="Kang K.H."/>
            <person name="Park Y.H."/>
        </authorList>
    </citation>
    <scope>NUCLEOTIDE SEQUENCE [LARGE SCALE GENOMIC DNA]</scope>
    <source>
        <strain evidence="1 2">HSL-3</strain>
    </source>
</reference>
<dbReference type="Proteomes" id="UP000297982">
    <property type="component" value="Unassembled WGS sequence"/>
</dbReference>
<dbReference type="AlphaFoldDB" id="A0A4Z0GYG7"/>
<sequence>MKRSAMLCIFLLLVGCGGEVSTQQLLNPFLTTTEKEWNIVVFYEEEPIPKSEFQPLKSLLLRKGIQAHVKHQVLDEEYETGLNVGDGSILIIDNQGIRFRSTDVHVLEGMVLQQLK</sequence>
<accession>A0A4Z0GYG7</accession>
<proteinExistence type="predicted"/>
<protein>
    <submittedName>
        <fullName evidence="1">Uncharacterized protein</fullName>
    </submittedName>
</protein>
<name>A0A4Z0GYG7_9BACI</name>